<dbReference type="PANTHER" id="PTHR43744:SF8">
    <property type="entry name" value="SN-GLYCEROL-3-PHOSPHATE TRANSPORT SYSTEM PERMEASE PROTEIN UGPE"/>
    <property type="match status" value="1"/>
</dbReference>
<dbReference type="CDD" id="cd06261">
    <property type="entry name" value="TM_PBP2"/>
    <property type="match status" value="1"/>
</dbReference>
<feature type="transmembrane region" description="Helical" evidence="7">
    <location>
        <begin position="175"/>
        <end position="194"/>
    </location>
</feature>
<comment type="similarity">
    <text evidence="7">Belongs to the binding-protein-dependent transport system permease family.</text>
</comment>
<dbReference type="Pfam" id="PF00528">
    <property type="entry name" value="BPD_transp_1"/>
    <property type="match status" value="1"/>
</dbReference>
<dbReference type="EMBL" id="LT629710">
    <property type="protein sequence ID" value="SDO51480.1"/>
    <property type="molecule type" value="Genomic_DNA"/>
</dbReference>
<feature type="compositionally biased region" description="Polar residues" evidence="8">
    <location>
        <begin position="1"/>
        <end position="13"/>
    </location>
</feature>
<dbReference type="OrthoDB" id="61122at2"/>
<evidence type="ECO:0000256" key="3">
    <source>
        <dbReference type="ARBA" id="ARBA00022475"/>
    </source>
</evidence>
<gene>
    <name evidence="10" type="ORF">SAMN04515671_1183</name>
</gene>
<proteinExistence type="inferred from homology"/>
<dbReference type="InterPro" id="IPR035906">
    <property type="entry name" value="MetI-like_sf"/>
</dbReference>
<evidence type="ECO:0000256" key="8">
    <source>
        <dbReference type="SAM" id="MobiDB-lite"/>
    </source>
</evidence>
<dbReference type="GO" id="GO:0055085">
    <property type="term" value="P:transmembrane transport"/>
    <property type="evidence" value="ECO:0007669"/>
    <property type="project" value="InterPro"/>
</dbReference>
<reference evidence="10 11" key="1">
    <citation type="submission" date="2016-10" db="EMBL/GenBank/DDBJ databases">
        <authorList>
            <person name="de Groot N.N."/>
        </authorList>
    </citation>
    <scope>NUCLEOTIDE SEQUENCE [LARGE SCALE GENOMIC DNA]</scope>
    <source>
        <strain evidence="11">P4-7,KCTC 19426,CECT 7604</strain>
    </source>
</reference>
<dbReference type="RefSeq" id="WP_090475046.1">
    <property type="nucleotide sequence ID" value="NZ_LT629710.1"/>
</dbReference>
<accession>A0A1H0K6V5</accession>
<keyword evidence="6 7" id="KW-0472">Membrane</keyword>
<evidence type="ECO:0000313" key="10">
    <source>
        <dbReference type="EMBL" id="SDO51480.1"/>
    </source>
</evidence>
<dbReference type="PANTHER" id="PTHR43744">
    <property type="entry name" value="ABC TRANSPORTER PERMEASE PROTEIN MG189-RELATED-RELATED"/>
    <property type="match status" value="1"/>
</dbReference>
<dbReference type="InterPro" id="IPR000515">
    <property type="entry name" value="MetI-like"/>
</dbReference>
<protein>
    <submittedName>
        <fullName evidence="10">Carbohydrate ABC transporter membrane protein 2, CUT1 family</fullName>
    </submittedName>
</protein>
<sequence>MTSTIVPTDQQSGRRPKKPVVPTGSPLTRGSKGGRIGILIFLMVAAVLWMIPLLWTVYTSLRPLDYFDNHSFFSVGGRYSFDNYVSAWKDAELPKFFLNSAIITIPAVILTLILASFAAFKLSRVSWRFNVPLLILFTAGNLLPQQVLATPLFQIAKHTPLPLSVSDSGSFINTYYIVIAVNVAFQLGFCTFVMSNYMKALPIELTEAAQVDGASIWKQYWKIILPLCRPALAALATLEVIFIYNDFFWALLLIQKGDRLPITSGLNNLNGQFATNYTELAAGALLSAVPVLIVYLVLQRQFVAGLTLGANKG</sequence>
<feature type="transmembrane region" description="Helical" evidence="7">
    <location>
        <begin position="274"/>
        <end position="298"/>
    </location>
</feature>
<dbReference type="GO" id="GO:0005886">
    <property type="term" value="C:plasma membrane"/>
    <property type="evidence" value="ECO:0007669"/>
    <property type="project" value="UniProtKB-SubCell"/>
</dbReference>
<dbReference type="Gene3D" id="1.10.3720.10">
    <property type="entry name" value="MetI-like"/>
    <property type="match status" value="1"/>
</dbReference>
<evidence type="ECO:0000256" key="1">
    <source>
        <dbReference type="ARBA" id="ARBA00004651"/>
    </source>
</evidence>
<feature type="region of interest" description="Disordered" evidence="8">
    <location>
        <begin position="1"/>
        <end position="28"/>
    </location>
</feature>
<dbReference type="SUPFAM" id="SSF161098">
    <property type="entry name" value="MetI-like"/>
    <property type="match status" value="1"/>
</dbReference>
<evidence type="ECO:0000256" key="6">
    <source>
        <dbReference type="ARBA" id="ARBA00023136"/>
    </source>
</evidence>
<keyword evidence="11" id="KW-1185">Reference proteome</keyword>
<dbReference type="AlphaFoldDB" id="A0A1H0K6V5"/>
<comment type="subcellular location">
    <subcellularLocation>
        <location evidence="1 7">Cell membrane</location>
        <topology evidence="1 7">Multi-pass membrane protein</topology>
    </subcellularLocation>
</comment>
<feature type="transmembrane region" description="Helical" evidence="7">
    <location>
        <begin position="132"/>
        <end position="155"/>
    </location>
</feature>
<evidence type="ECO:0000256" key="5">
    <source>
        <dbReference type="ARBA" id="ARBA00022989"/>
    </source>
</evidence>
<evidence type="ECO:0000313" key="11">
    <source>
        <dbReference type="Proteomes" id="UP000198741"/>
    </source>
</evidence>
<name>A0A1H0K6V5_9ACTN</name>
<feature type="transmembrane region" description="Helical" evidence="7">
    <location>
        <begin position="36"/>
        <end position="58"/>
    </location>
</feature>
<keyword evidence="2 7" id="KW-0813">Transport</keyword>
<organism evidence="10 11">
    <name type="scientific">Nakamurella panacisegetis</name>
    <dbReference type="NCBI Taxonomy" id="1090615"/>
    <lineage>
        <taxon>Bacteria</taxon>
        <taxon>Bacillati</taxon>
        <taxon>Actinomycetota</taxon>
        <taxon>Actinomycetes</taxon>
        <taxon>Nakamurellales</taxon>
        <taxon>Nakamurellaceae</taxon>
        <taxon>Nakamurella</taxon>
    </lineage>
</organism>
<keyword evidence="5 7" id="KW-1133">Transmembrane helix</keyword>
<dbReference type="Proteomes" id="UP000198741">
    <property type="component" value="Chromosome I"/>
</dbReference>
<evidence type="ECO:0000256" key="4">
    <source>
        <dbReference type="ARBA" id="ARBA00022692"/>
    </source>
</evidence>
<feature type="domain" description="ABC transmembrane type-1" evidence="9">
    <location>
        <begin position="97"/>
        <end position="298"/>
    </location>
</feature>
<evidence type="ECO:0000259" key="9">
    <source>
        <dbReference type="PROSITE" id="PS50928"/>
    </source>
</evidence>
<dbReference type="STRING" id="1090615.SAMN04515671_1183"/>
<keyword evidence="3" id="KW-1003">Cell membrane</keyword>
<keyword evidence="4 7" id="KW-0812">Transmembrane</keyword>
<feature type="transmembrane region" description="Helical" evidence="7">
    <location>
        <begin position="96"/>
        <end position="120"/>
    </location>
</feature>
<dbReference type="PROSITE" id="PS50928">
    <property type="entry name" value="ABC_TM1"/>
    <property type="match status" value="1"/>
</dbReference>
<evidence type="ECO:0000256" key="2">
    <source>
        <dbReference type="ARBA" id="ARBA00022448"/>
    </source>
</evidence>
<evidence type="ECO:0000256" key="7">
    <source>
        <dbReference type="RuleBase" id="RU363032"/>
    </source>
</evidence>
<feature type="transmembrane region" description="Helical" evidence="7">
    <location>
        <begin position="231"/>
        <end position="254"/>
    </location>
</feature>